<organism evidence="2 3">
    <name type="scientific">Cylindrotheca closterium</name>
    <dbReference type="NCBI Taxonomy" id="2856"/>
    <lineage>
        <taxon>Eukaryota</taxon>
        <taxon>Sar</taxon>
        <taxon>Stramenopiles</taxon>
        <taxon>Ochrophyta</taxon>
        <taxon>Bacillariophyta</taxon>
        <taxon>Bacillariophyceae</taxon>
        <taxon>Bacillariophycidae</taxon>
        <taxon>Bacillariales</taxon>
        <taxon>Bacillariaceae</taxon>
        <taxon>Cylindrotheca</taxon>
    </lineage>
</organism>
<dbReference type="GO" id="GO:0003676">
    <property type="term" value="F:nucleic acid binding"/>
    <property type="evidence" value="ECO:0007669"/>
    <property type="project" value="InterPro"/>
</dbReference>
<dbReference type="SUPFAM" id="SSF53098">
    <property type="entry name" value="Ribonuclease H-like"/>
    <property type="match status" value="1"/>
</dbReference>
<dbReference type="EMBL" id="CAKOGP040002202">
    <property type="protein sequence ID" value="CAJ1965437.1"/>
    <property type="molecule type" value="Genomic_DNA"/>
</dbReference>
<comment type="caution">
    <text evidence="2">The sequence shown here is derived from an EMBL/GenBank/DDBJ whole genome shotgun (WGS) entry which is preliminary data.</text>
</comment>
<dbReference type="InterPro" id="IPR036397">
    <property type="entry name" value="RNaseH_sf"/>
</dbReference>
<dbReference type="Pfam" id="PF07727">
    <property type="entry name" value="RVT_2"/>
    <property type="match status" value="1"/>
</dbReference>
<dbReference type="Proteomes" id="UP001295423">
    <property type="component" value="Unassembled WGS sequence"/>
</dbReference>
<dbReference type="GO" id="GO:0015074">
    <property type="term" value="P:DNA integration"/>
    <property type="evidence" value="ECO:0007669"/>
    <property type="project" value="InterPro"/>
</dbReference>
<dbReference type="PROSITE" id="PS50994">
    <property type="entry name" value="INTEGRASE"/>
    <property type="match status" value="1"/>
</dbReference>
<feature type="domain" description="Integrase catalytic" evidence="1">
    <location>
        <begin position="256"/>
        <end position="422"/>
    </location>
</feature>
<dbReference type="Gene3D" id="3.30.420.10">
    <property type="entry name" value="Ribonuclease H-like superfamily/Ribonuclease H"/>
    <property type="match status" value="1"/>
</dbReference>
<protein>
    <recommendedName>
        <fullName evidence="1">Integrase catalytic domain-containing protein</fullName>
    </recommendedName>
</protein>
<name>A0AAD2G796_9STRA</name>
<dbReference type="InterPro" id="IPR013103">
    <property type="entry name" value="RVT_2"/>
</dbReference>
<keyword evidence="3" id="KW-1185">Reference proteome</keyword>
<dbReference type="InterPro" id="IPR001584">
    <property type="entry name" value="Integrase_cat-core"/>
</dbReference>
<dbReference type="InterPro" id="IPR012337">
    <property type="entry name" value="RNaseH-like_sf"/>
</dbReference>
<sequence length="944" mass="107262">MSYTPRSADVYAYDPALPPTNVPIVSGATAYDCPQSGNTFILIFNEALYYGNRLDHSLINPNQVRKFGIPLWDNPFDEMRNIGIETKPIFVALKAKGTKLLFDSRAPTDQELANCPHIDMTSKVPWNPGTVQLGKISIAHKDPPIDDPRSNEAELRQLDPIMQGMNEWRTVQQTIVNGERFFQQVGRMDDDARFADVPVRPSIVSTERHTKATAENLSERLGIGLHRARATLRSTLQRGTRSAILPLARRYRADRMFLRPRLKGKFSTDTAYFNHKSIRGNIASQIYFHKSGFYSCHHLSKVDDKQVGPTLKKFIADYGIPEHLTMDGAAVQVGRNTSFMETINRAAINYHISRPYRPEENPAEGGIRELKRRFYRLIVKHAIPERLWDFVLDYVVDTMNITANYSRYSDGRVPLEVITGITPDITEYMDFTIYGWVYYRTDGALGPNEIGRWLGVSHRTGPMMTYWILPRSGRPISTDTVQNISETEKQTDVVKEQMAQWTTDVSKILDARTGDISWGKDEIPPQLMFDLGLEDKEFKCNFNELIKAEDVDDGTLQGTTETDNIDAQNCVNMEIGLRRGQEGELQRAVVRRRIIDAEGNPIGVANNNQLLDTRQYEVEYEDGSTEVLAANLLAENLLAQVDEHGHRHLPMEEITEHCSDEKAVKMKDAFYPLASGTQRRRHTTAGWDFYVTWKDGSSNWIPLKDMKESFPIEVADYAISKGIQDEPAFAWWIPHLVQKRKLFLGKVKLKYWERTHKYGIRIPKSIKEAIEIDKANGDTLWQDSIQMEMKNNRVAFEEFDGDVEKLMGYKKITGHLVFDVKLGENFRRKARYCADRHKTEAPAALTYSTVVSRDSVRILLMIAALNGLNLQCADIQNAFLTAPAIEKCYLVAGPEFGEEEGKVFIVRRALYGLKSSSAAFRSHLAETLEDLGFSSSTAGPDVWM</sequence>
<reference evidence="2" key="1">
    <citation type="submission" date="2023-08" db="EMBL/GenBank/DDBJ databases">
        <authorList>
            <person name="Audoor S."/>
            <person name="Bilcke G."/>
        </authorList>
    </citation>
    <scope>NUCLEOTIDE SEQUENCE</scope>
</reference>
<proteinExistence type="predicted"/>
<evidence type="ECO:0000313" key="3">
    <source>
        <dbReference type="Proteomes" id="UP001295423"/>
    </source>
</evidence>
<accession>A0AAD2G796</accession>
<evidence type="ECO:0000259" key="1">
    <source>
        <dbReference type="PROSITE" id="PS50994"/>
    </source>
</evidence>
<evidence type="ECO:0000313" key="2">
    <source>
        <dbReference type="EMBL" id="CAJ1965437.1"/>
    </source>
</evidence>
<gene>
    <name evidence="2" type="ORF">CYCCA115_LOCUS21115</name>
</gene>
<dbReference type="AlphaFoldDB" id="A0AAD2G796"/>